<keyword evidence="3" id="KW-0804">Transcription</keyword>
<dbReference type="PROSITE" id="PS01081">
    <property type="entry name" value="HTH_TETR_1"/>
    <property type="match status" value="1"/>
</dbReference>
<comment type="caution">
    <text evidence="6">The sequence shown here is derived from an EMBL/GenBank/DDBJ whole genome shotgun (WGS) entry which is preliminary data.</text>
</comment>
<dbReference type="PRINTS" id="PR00455">
    <property type="entry name" value="HTHTETR"/>
</dbReference>
<dbReference type="GO" id="GO:0000976">
    <property type="term" value="F:transcription cis-regulatory region binding"/>
    <property type="evidence" value="ECO:0007669"/>
    <property type="project" value="TreeGrafter"/>
</dbReference>
<evidence type="ECO:0000256" key="3">
    <source>
        <dbReference type="ARBA" id="ARBA00023163"/>
    </source>
</evidence>
<dbReference type="InterPro" id="IPR001647">
    <property type="entry name" value="HTH_TetR"/>
</dbReference>
<accession>A0A371PBH1</accession>
<dbReference type="OrthoDB" id="956698at2"/>
<protein>
    <submittedName>
        <fullName evidence="6">Mycofactocin system transcriptional regulator</fullName>
    </submittedName>
</protein>
<proteinExistence type="predicted"/>
<dbReference type="Gene3D" id="1.10.10.60">
    <property type="entry name" value="Homeodomain-like"/>
    <property type="match status" value="1"/>
</dbReference>
<evidence type="ECO:0000256" key="4">
    <source>
        <dbReference type="PROSITE-ProRule" id="PRU00335"/>
    </source>
</evidence>
<evidence type="ECO:0000256" key="2">
    <source>
        <dbReference type="ARBA" id="ARBA00023125"/>
    </source>
</evidence>
<evidence type="ECO:0000256" key="1">
    <source>
        <dbReference type="ARBA" id="ARBA00023015"/>
    </source>
</evidence>
<dbReference type="InterPro" id="IPR023851">
    <property type="entry name" value="Tscrpt_reg_TetR-type"/>
</dbReference>
<organism evidence="6 7">
    <name type="scientific">Aeromicrobium endophyticum</name>
    <dbReference type="NCBI Taxonomy" id="2292704"/>
    <lineage>
        <taxon>Bacteria</taxon>
        <taxon>Bacillati</taxon>
        <taxon>Actinomycetota</taxon>
        <taxon>Actinomycetes</taxon>
        <taxon>Propionibacteriales</taxon>
        <taxon>Nocardioidaceae</taxon>
        <taxon>Aeromicrobium</taxon>
    </lineage>
</organism>
<dbReference type="PANTHER" id="PTHR30055:SF238">
    <property type="entry name" value="MYCOFACTOCIN BIOSYNTHESIS TRANSCRIPTIONAL REGULATOR MFTR-RELATED"/>
    <property type="match status" value="1"/>
</dbReference>
<dbReference type="InterPro" id="IPR041347">
    <property type="entry name" value="MftR_C"/>
</dbReference>
<dbReference type="Pfam" id="PF17754">
    <property type="entry name" value="TetR_C_14"/>
    <property type="match status" value="1"/>
</dbReference>
<dbReference type="AlphaFoldDB" id="A0A371PBH1"/>
<dbReference type="Pfam" id="PF00440">
    <property type="entry name" value="TetR_N"/>
    <property type="match status" value="1"/>
</dbReference>
<dbReference type="InterPro" id="IPR023772">
    <property type="entry name" value="DNA-bd_HTH_TetR-type_CS"/>
</dbReference>
<feature type="DNA-binding region" description="H-T-H motif" evidence="4">
    <location>
        <begin position="68"/>
        <end position="87"/>
    </location>
</feature>
<dbReference type="NCBIfam" id="TIGR03968">
    <property type="entry name" value="mycofact_TetR"/>
    <property type="match status" value="1"/>
</dbReference>
<keyword evidence="2 4" id="KW-0238">DNA-binding</keyword>
<feature type="domain" description="HTH tetR-type" evidence="5">
    <location>
        <begin position="45"/>
        <end position="105"/>
    </location>
</feature>
<dbReference type="PROSITE" id="PS50977">
    <property type="entry name" value="HTH_TETR_2"/>
    <property type="match status" value="1"/>
</dbReference>
<name>A0A371PBH1_9ACTN</name>
<dbReference type="EMBL" id="QUBR01000001">
    <property type="protein sequence ID" value="REK73262.1"/>
    <property type="molecule type" value="Genomic_DNA"/>
</dbReference>
<evidence type="ECO:0000313" key="7">
    <source>
        <dbReference type="Proteomes" id="UP000265581"/>
    </source>
</evidence>
<keyword evidence="7" id="KW-1185">Reference proteome</keyword>
<evidence type="ECO:0000313" key="6">
    <source>
        <dbReference type="EMBL" id="REK73262.1"/>
    </source>
</evidence>
<sequence>MTLRAKSRDSSSIFCLLLTIGVRTRPWYVAPVDQRTRPALGRPGATTHEQIEEAAFRLFDERGFADTTVEAIAEAVGVGRRTLFRYFESKNDIPWGRFTDSLDHFRAILADTPIDLPLHESVHRAVLRFNDFGPEAAAQHRRRMGLILSTPALQAHSVLRYAQWRAVIAEHVAARLSLDPGDLLPVTVGHVSLALALSAYEFWLAHDDADLLELIDSAMTGLRDHLR</sequence>
<dbReference type="PANTHER" id="PTHR30055">
    <property type="entry name" value="HTH-TYPE TRANSCRIPTIONAL REGULATOR RUTR"/>
    <property type="match status" value="1"/>
</dbReference>
<dbReference type="InterPro" id="IPR009057">
    <property type="entry name" value="Homeodomain-like_sf"/>
</dbReference>
<dbReference type="GO" id="GO:0003700">
    <property type="term" value="F:DNA-binding transcription factor activity"/>
    <property type="evidence" value="ECO:0007669"/>
    <property type="project" value="TreeGrafter"/>
</dbReference>
<gene>
    <name evidence="6" type="primary">mftR</name>
    <name evidence="6" type="ORF">DX116_06775</name>
</gene>
<dbReference type="Gene3D" id="1.10.357.10">
    <property type="entry name" value="Tetracycline Repressor, domain 2"/>
    <property type="match status" value="1"/>
</dbReference>
<dbReference type="Proteomes" id="UP000265581">
    <property type="component" value="Unassembled WGS sequence"/>
</dbReference>
<dbReference type="InterPro" id="IPR050109">
    <property type="entry name" value="HTH-type_TetR-like_transc_reg"/>
</dbReference>
<keyword evidence="1" id="KW-0805">Transcription regulation</keyword>
<evidence type="ECO:0000259" key="5">
    <source>
        <dbReference type="PROSITE" id="PS50977"/>
    </source>
</evidence>
<reference evidence="6 7" key="1">
    <citation type="submission" date="2018-08" db="EMBL/GenBank/DDBJ databases">
        <title>Aeromicrobium sp. M2KJ-4, whole genome shotgun sequence.</title>
        <authorList>
            <person name="Tuo L."/>
        </authorList>
    </citation>
    <scope>NUCLEOTIDE SEQUENCE [LARGE SCALE GENOMIC DNA]</scope>
    <source>
        <strain evidence="6 7">M2KJ-4</strain>
    </source>
</reference>
<dbReference type="SUPFAM" id="SSF46689">
    <property type="entry name" value="Homeodomain-like"/>
    <property type="match status" value="1"/>
</dbReference>